<organism evidence="2 3">
    <name type="scientific">Xanthomonas vasicola pv. vasculorum</name>
    <dbReference type="NCBI Taxonomy" id="325776"/>
    <lineage>
        <taxon>Bacteria</taxon>
        <taxon>Pseudomonadati</taxon>
        <taxon>Pseudomonadota</taxon>
        <taxon>Gammaproteobacteria</taxon>
        <taxon>Lysobacterales</taxon>
        <taxon>Lysobacteraceae</taxon>
        <taxon>Xanthomonas</taxon>
    </lineage>
</organism>
<dbReference type="AlphaFoldDB" id="A0AAE8JVQ1"/>
<proteinExistence type="predicted"/>
<dbReference type="EMBL" id="PYTT01000132">
    <property type="protein sequence ID" value="RNK99757.1"/>
    <property type="molecule type" value="Genomic_DNA"/>
</dbReference>
<reference evidence="2 3" key="1">
    <citation type="submission" date="2018-03" db="EMBL/GenBank/DDBJ databases">
        <authorList>
            <person name="Wu G."/>
        </authorList>
    </citation>
    <scope>NUCLEOTIDE SEQUENCE [LARGE SCALE GENOMIC DNA]</scope>
    <source>
        <strain evidence="2 3">SAM-118</strain>
    </source>
</reference>
<dbReference type="Proteomes" id="UP000284283">
    <property type="component" value="Unassembled WGS sequence"/>
</dbReference>
<accession>A0AAE8JVQ1</accession>
<comment type="caution">
    <text evidence="2">The sequence shown here is derived from an EMBL/GenBank/DDBJ whole genome shotgun (WGS) entry which is preliminary data.</text>
</comment>
<feature type="transmembrane region" description="Helical" evidence="1">
    <location>
        <begin position="86"/>
        <end position="105"/>
    </location>
</feature>
<evidence type="ECO:0000256" key="1">
    <source>
        <dbReference type="SAM" id="Phobius"/>
    </source>
</evidence>
<sequence>MSGRLIGVLIILAGAALAYWGVWTPLEQAQAGAASITLPGGIKLALLVPMCVVFGFGYAIGGGRFHQSMHNTDPDKVRRWGKTSGFGWVLILISFAAAFGLHQWMQRGLHAWVMGQRDDLGIRLRGVEQSSCCVAI</sequence>
<evidence type="ECO:0000313" key="2">
    <source>
        <dbReference type="EMBL" id="RNK99757.1"/>
    </source>
</evidence>
<evidence type="ECO:0000313" key="3">
    <source>
        <dbReference type="Proteomes" id="UP000284283"/>
    </source>
</evidence>
<dbReference type="KEGG" id="xva:C7V42_12660"/>
<keyword evidence="1" id="KW-0812">Transmembrane</keyword>
<name>A0AAE8JVQ1_XANVA</name>
<feature type="transmembrane region" description="Helical" evidence="1">
    <location>
        <begin position="42"/>
        <end position="65"/>
    </location>
</feature>
<dbReference type="GeneID" id="69689839"/>
<keyword evidence="1" id="KW-1133">Transmembrane helix</keyword>
<dbReference type="RefSeq" id="WP_010378474.1">
    <property type="nucleotide sequence ID" value="NZ_CP025272.1"/>
</dbReference>
<gene>
    <name evidence="2" type="ORF">C9386_16425</name>
</gene>
<keyword evidence="1" id="KW-0472">Membrane</keyword>
<protein>
    <submittedName>
        <fullName evidence="2">Uncharacterized protein</fullName>
    </submittedName>
</protein>